<proteinExistence type="predicted"/>
<dbReference type="EMBL" id="JABEZY010000004">
    <property type="protein sequence ID" value="MBA0737122.1"/>
    <property type="molecule type" value="Genomic_DNA"/>
</dbReference>
<feature type="non-terminal residue" evidence="1">
    <location>
        <position position="45"/>
    </location>
</feature>
<keyword evidence="2" id="KW-1185">Reference proteome</keyword>
<protein>
    <submittedName>
        <fullName evidence="1">Uncharacterized protein</fullName>
    </submittedName>
</protein>
<evidence type="ECO:0000313" key="1">
    <source>
        <dbReference type="EMBL" id="MBA0737122.1"/>
    </source>
</evidence>
<gene>
    <name evidence="1" type="ORF">Gogos_010598</name>
</gene>
<comment type="caution">
    <text evidence="1">The sequence shown here is derived from an EMBL/GenBank/DDBJ whole genome shotgun (WGS) entry which is preliminary data.</text>
</comment>
<evidence type="ECO:0000313" key="2">
    <source>
        <dbReference type="Proteomes" id="UP000593579"/>
    </source>
</evidence>
<dbReference type="AlphaFoldDB" id="A0A7J9BLP5"/>
<sequence length="45" mass="4772">MLSTVLRLFSSMRGLSQGLEKVSPIPVRSVTVALSTHFASALLVA</sequence>
<name>A0A7J9BLP5_GOSGO</name>
<reference evidence="1 2" key="1">
    <citation type="journal article" date="2019" name="Genome Biol. Evol.">
        <title>Insights into the evolution of the New World diploid cottons (Gossypium, subgenus Houzingenia) based on genome sequencing.</title>
        <authorList>
            <person name="Grover C.E."/>
            <person name="Arick M.A. 2nd"/>
            <person name="Thrash A."/>
            <person name="Conover J.L."/>
            <person name="Sanders W.S."/>
            <person name="Peterson D.G."/>
            <person name="Frelichowski J.E."/>
            <person name="Scheffler J.A."/>
            <person name="Scheffler B.E."/>
            <person name="Wendel J.F."/>
        </authorList>
    </citation>
    <scope>NUCLEOTIDE SEQUENCE [LARGE SCALE GENOMIC DNA]</scope>
    <source>
        <strain evidence="1">5</strain>
        <tissue evidence="1">Leaf</tissue>
    </source>
</reference>
<dbReference type="Proteomes" id="UP000593579">
    <property type="component" value="Unassembled WGS sequence"/>
</dbReference>
<accession>A0A7J9BLP5</accession>
<organism evidence="1 2">
    <name type="scientific">Gossypium gossypioides</name>
    <name type="common">Mexican cotton</name>
    <name type="synonym">Selera gossypioides</name>
    <dbReference type="NCBI Taxonomy" id="34282"/>
    <lineage>
        <taxon>Eukaryota</taxon>
        <taxon>Viridiplantae</taxon>
        <taxon>Streptophyta</taxon>
        <taxon>Embryophyta</taxon>
        <taxon>Tracheophyta</taxon>
        <taxon>Spermatophyta</taxon>
        <taxon>Magnoliopsida</taxon>
        <taxon>eudicotyledons</taxon>
        <taxon>Gunneridae</taxon>
        <taxon>Pentapetalae</taxon>
        <taxon>rosids</taxon>
        <taxon>malvids</taxon>
        <taxon>Malvales</taxon>
        <taxon>Malvaceae</taxon>
        <taxon>Malvoideae</taxon>
        <taxon>Gossypium</taxon>
    </lineage>
</organism>